<keyword evidence="1" id="KW-0472">Membrane</keyword>
<protein>
    <submittedName>
        <fullName evidence="2">Uncharacterized protein</fullName>
    </submittedName>
</protein>
<keyword evidence="1" id="KW-1133">Transmembrane helix</keyword>
<keyword evidence="1" id="KW-0812">Transmembrane</keyword>
<accession>A0ABX9TSE6</accession>
<dbReference type="EMBL" id="RCHC01000027">
    <property type="protein sequence ID" value="RLL17877.1"/>
    <property type="molecule type" value="Genomic_DNA"/>
</dbReference>
<proteinExistence type="predicted"/>
<sequence>MKIRKKMCIDLLLFKKNNALIFWLVTSYLIFITSYSIIYLICYANLKQAMALNELGDFLAGAFSPLAFLFLYLGYKQQGKELKQNTTALKLQYRELANSVEQQKLLVETTQADLELTKKKESRQNTLDTIEAQPFFHFEKFNISPVAKNLDGTSNGILILNCQIKNSRAICRNIDFIIESLSKNTTLTTHVNYLNNDLTLSPQISLYLPYGYEYETFDSFEVDINIKYLDAYDNQQFQLIKLTISRDYTKDELSYDFDYYIKNKSFN</sequence>
<organism evidence="2 3">
    <name type="scientific">Acinetobacter chengduensis</name>
    <dbReference type="NCBI Taxonomy" id="2420890"/>
    <lineage>
        <taxon>Bacteria</taxon>
        <taxon>Pseudomonadati</taxon>
        <taxon>Pseudomonadota</taxon>
        <taxon>Gammaproteobacteria</taxon>
        <taxon>Moraxellales</taxon>
        <taxon>Moraxellaceae</taxon>
        <taxon>Acinetobacter</taxon>
    </lineage>
</organism>
<name>A0ABX9TSE6_9GAMM</name>
<keyword evidence="3" id="KW-1185">Reference proteome</keyword>
<gene>
    <name evidence="2" type="ORF">D9K81_16530</name>
</gene>
<comment type="caution">
    <text evidence="2">The sequence shown here is derived from an EMBL/GenBank/DDBJ whole genome shotgun (WGS) entry which is preliminary data.</text>
</comment>
<dbReference type="Proteomes" id="UP000280271">
    <property type="component" value="Unassembled WGS sequence"/>
</dbReference>
<feature type="transmembrane region" description="Helical" evidence="1">
    <location>
        <begin position="58"/>
        <end position="75"/>
    </location>
</feature>
<evidence type="ECO:0000256" key="1">
    <source>
        <dbReference type="SAM" id="Phobius"/>
    </source>
</evidence>
<reference evidence="2 3" key="1">
    <citation type="submission" date="2018-09" db="EMBL/GenBank/DDBJ databases">
        <title>The draft genome of Acinetobacter sp. strains.</title>
        <authorList>
            <person name="Qin J."/>
            <person name="Feng Y."/>
            <person name="Zong Z."/>
        </authorList>
    </citation>
    <scope>NUCLEOTIDE SEQUENCE [LARGE SCALE GENOMIC DNA]</scope>
    <source>
        <strain evidence="2 3">WCHAc060005</strain>
    </source>
</reference>
<evidence type="ECO:0000313" key="2">
    <source>
        <dbReference type="EMBL" id="RLL17877.1"/>
    </source>
</evidence>
<evidence type="ECO:0000313" key="3">
    <source>
        <dbReference type="Proteomes" id="UP000280271"/>
    </source>
</evidence>
<dbReference type="RefSeq" id="WP_121523775.1">
    <property type="nucleotide sequence ID" value="NZ_RCHC01000027.1"/>
</dbReference>
<feature type="transmembrane region" description="Helical" evidence="1">
    <location>
        <begin position="20"/>
        <end position="46"/>
    </location>
</feature>